<evidence type="ECO:0000259" key="3">
    <source>
        <dbReference type="Pfam" id="PF06985"/>
    </source>
</evidence>
<reference evidence="4 5" key="1">
    <citation type="submission" date="2016-05" db="EMBL/GenBank/DDBJ databases">
        <title>A degradative enzymes factory behind the ericoid mycorrhizal symbiosis.</title>
        <authorList>
            <consortium name="DOE Joint Genome Institute"/>
            <person name="Martino E."/>
            <person name="Morin E."/>
            <person name="Grelet G."/>
            <person name="Kuo A."/>
            <person name="Kohler A."/>
            <person name="Daghino S."/>
            <person name="Barry K."/>
            <person name="Choi C."/>
            <person name="Cichocki N."/>
            <person name="Clum A."/>
            <person name="Copeland A."/>
            <person name="Hainaut M."/>
            <person name="Haridas S."/>
            <person name="Labutti K."/>
            <person name="Lindquist E."/>
            <person name="Lipzen A."/>
            <person name="Khouja H.-R."/>
            <person name="Murat C."/>
            <person name="Ohm R."/>
            <person name="Olson A."/>
            <person name="Spatafora J."/>
            <person name="Veneault-Fourrey C."/>
            <person name="Henrissat B."/>
            <person name="Grigoriev I."/>
            <person name="Martin F."/>
            <person name="Perotto S."/>
        </authorList>
    </citation>
    <scope>NUCLEOTIDE SEQUENCE [LARGE SCALE GENOMIC DNA]</scope>
    <source>
        <strain evidence="4 5">UAMH 7357</strain>
    </source>
</reference>
<dbReference type="InterPro" id="IPR010730">
    <property type="entry name" value="HET"/>
</dbReference>
<dbReference type="EMBL" id="KZ613533">
    <property type="protein sequence ID" value="PMD13300.1"/>
    <property type="molecule type" value="Genomic_DNA"/>
</dbReference>
<accession>A0A2J6PGZ3</accession>
<feature type="compositionally biased region" description="Acidic residues" evidence="1">
    <location>
        <begin position="439"/>
        <end position="452"/>
    </location>
</feature>
<feature type="transmembrane region" description="Helical" evidence="2">
    <location>
        <begin position="193"/>
        <end position="209"/>
    </location>
</feature>
<dbReference type="Pfam" id="PF26639">
    <property type="entry name" value="Het-6_barrel"/>
    <property type="match status" value="1"/>
</dbReference>
<evidence type="ECO:0000313" key="4">
    <source>
        <dbReference type="EMBL" id="PMD13300.1"/>
    </source>
</evidence>
<feature type="compositionally biased region" description="Basic and acidic residues" evidence="1">
    <location>
        <begin position="453"/>
        <end position="466"/>
    </location>
</feature>
<feature type="domain" description="Heterokaryon incompatibility" evidence="3">
    <location>
        <begin position="462"/>
        <end position="583"/>
    </location>
</feature>
<dbReference type="Pfam" id="PF06985">
    <property type="entry name" value="HET"/>
    <property type="match status" value="2"/>
</dbReference>
<sequence>MSALQDGSLALRANVLFASTALRLEPILDKCYNHILGTAALLILCIPETALLANVGLRWSALRVLMGSLGSVYLPWEFFDAGFRRRLWIELKSLSDPRILNRLFAGIIQALRIRSRGGAKETSQRNSDPQVSRGEFPILTRLSDADTRIRAYRLLKDGILWTFAVRTLFRVDSRWRLSETNWLMLLVYPRPEYLWMYLVHYVLIAMFSRGPRLRLLIRITMWLLRLGRIAWYFIINLFEIFDTAAVIWVRSNADRIVWVIGWCVGELVFISIFDAVFWGAVFLLVGPSDGTWRQYGFSCWTKLAISFVKSITTGQWKTFPGRRRLRSISNHETLFSYTELNHERNIRLLVLYPRTKDDDIVCSLFQIPLDQTPCYEAISYRWNPSTEMRNIRVNGRRLEITPSAHKVLANRSSFWRPRLLWIDSICINQKDDESKEENNEGESSEDESSEDENSTKTSKEKKSTEKEQQLNLMGDIYWNAFLVTVCLQLPDTPFDAVTKLVEKKFRTWGVTVPEGAFDEVMERVEAFAASDILEEIAYLDLQEDQKDLDIYRKYATQVRGRRWIAFQRVVRNPWFDRMWVVQEVSLASRIRVLYGRTEIQWECLAAALSRAITYPAIGSLLTSTKDPITRHFEPTGVANIQRIINFQNKIAESKDGSISFVSTLFECDTFKSSDPRDKIFGIQGFCKGNIDSKIIPNYKKSTVKVYLATAKHLLKQDNPLRLLSYAGIGYFAKPNPKFRNEKYQRPVAEGLPSWCPDWSRRPRLGILSYRNSTVFLSAYRAGGGDDAKPEIGDSSQSRTLVLMGREVDSISSLGPQLGIQRKERDTEKEADENEATETWEVSELKNQGKAVRESWKLILSSVDSDCGTQLYTYTNPNQKLRDVFWRTLSGDRTQTHRPAPASCRAEFKQWISFQNYMVDTDVYSAISGDPETPLPPELLGGYGSAKFGLLFTNCGFGRRLCITKRGYIGAAPPFAREGDIIYLIQGAQVPFVLRSAATIDPRSNESSSNSFELVGEAYVHGIMDGEFYGRDEVPSWRDVNLV</sequence>
<dbReference type="PANTHER" id="PTHR24148">
    <property type="entry name" value="ANKYRIN REPEAT DOMAIN-CONTAINING PROTEIN 39 HOMOLOG-RELATED"/>
    <property type="match status" value="1"/>
</dbReference>
<keyword evidence="2" id="KW-0812">Transmembrane</keyword>
<feature type="transmembrane region" description="Helical" evidence="2">
    <location>
        <begin position="35"/>
        <end position="57"/>
    </location>
</feature>
<dbReference type="InterPro" id="IPR052895">
    <property type="entry name" value="HetReg/Transcr_Mod"/>
</dbReference>
<protein>
    <recommendedName>
        <fullName evidence="3">Heterokaryon incompatibility domain-containing protein</fullName>
    </recommendedName>
</protein>
<evidence type="ECO:0000256" key="1">
    <source>
        <dbReference type="SAM" id="MobiDB-lite"/>
    </source>
</evidence>
<gene>
    <name evidence="4" type="ORF">NA56DRAFT_440779</name>
</gene>
<organism evidence="4 5">
    <name type="scientific">Hyaloscypha hepaticicola</name>
    <dbReference type="NCBI Taxonomy" id="2082293"/>
    <lineage>
        <taxon>Eukaryota</taxon>
        <taxon>Fungi</taxon>
        <taxon>Dikarya</taxon>
        <taxon>Ascomycota</taxon>
        <taxon>Pezizomycotina</taxon>
        <taxon>Leotiomycetes</taxon>
        <taxon>Helotiales</taxon>
        <taxon>Hyaloscyphaceae</taxon>
        <taxon>Hyaloscypha</taxon>
    </lineage>
</organism>
<feature type="region of interest" description="Disordered" evidence="1">
    <location>
        <begin position="819"/>
        <end position="838"/>
    </location>
</feature>
<feature type="region of interest" description="Disordered" evidence="1">
    <location>
        <begin position="432"/>
        <end position="466"/>
    </location>
</feature>
<feature type="transmembrane region" description="Helical" evidence="2">
    <location>
        <begin position="229"/>
        <end position="249"/>
    </location>
</feature>
<keyword evidence="2" id="KW-0472">Membrane</keyword>
<keyword evidence="2" id="KW-1133">Transmembrane helix</keyword>
<feature type="domain" description="Heterokaryon incompatibility" evidence="3">
    <location>
        <begin position="375"/>
        <end position="437"/>
    </location>
</feature>
<feature type="transmembrane region" description="Helical" evidence="2">
    <location>
        <begin position="256"/>
        <end position="285"/>
    </location>
</feature>
<proteinExistence type="predicted"/>
<dbReference type="PANTHER" id="PTHR24148:SF73">
    <property type="entry name" value="HET DOMAIN PROTEIN (AFU_ORTHOLOGUE AFUA_8G01020)"/>
    <property type="match status" value="1"/>
</dbReference>
<feature type="compositionally biased region" description="Acidic residues" evidence="1">
    <location>
        <begin position="828"/>
        <end position="837"/>
    </location>
</feature>
<name>A0A2J6PGZ3_9HELO</name>
<dbReference type="Proteomes" id="UP000235672">
    <property type="component" value="Unassembled WGS sequence"/>
</dbReference>
<dbReference type="OrthoDB" id="2157530at2759"/>
<dbReference type="AlphaFoldDB" id="A0A2J6PGZ3"/>
<evidence type="ECO:0000256" key="2">
    <source>
        <dbReference type="SAM" id="Phobius"/>
    </source>
</evidence>
<keyword evidence="5" id="KW-1185">Reference proteome</keyword>
<evidence type="ECO:0000313" key="5">
    <source>
        <dbReference type="Proteomes" id="UP000235672"/>
    </source>
</evidence>